<feature type="domain" description="Reverse transcriptase Ty1/copia-type" evidence="1">
    <location>
        <begin position="5"/>
        <end position="94"/>
    </location>
</feature>
<evidence type="ECO:0000313" key="3">
    <source>
        <dbReference type="Proteomes" id="UP000288805"/>
    </source>
</evidence>
<dbReference type="Pfam" id="PF07727">
    <property type="entry name" value="RVT_2"/>
    <property type="match status" value="1"/>
</dbReference>
<dbReference type="AlphaFoldDB" id="A0A438FDX1"/>
<dbReference type="InterPro" id="IPR013103">
    <property type="entry name" value="RVT_2"/>
</dbReference>
<organism evidence="2 3">
    <name type="scientific">Vitis vinifera</name>
    <name type="common">Grape</name>
    <dbReference type="NCBI Taxonomy" id="29760"/>
    <lineage>
        <taxon>Eukaryota</taxon>
        <taxon>Viridiplantae</taxon>
        <taxon>Streptophyta</taxon>
        <taxon>Embryophyta</taxon>
        <taxon>Tracheophyta</taxon>
        <taxon>Spermatophyta</taxon>
        <taxon>Magnoliopsida</taxon>
        <taxon>eudicotyledons</taxon>
        <taxon>Gunneridae</taxon>
        <taxon>Pentapetalae</taxon>
        <taxon>rosids</taxon>
        <taxon>Vitales</taxon>
        <taxon>Vitaceae</taxon>
        <taxon>Viteae</taxon>
        <taxon>Vitis</taxon>
    </lineage>
</organism>
<dbReference type="EMBL" id="QGNW01000973">
    <property type="protein sequence ID" value="RVW58187.1"/>
    <property type="molecule type" value="Genomic_DNA"/>
</dbReference>
<evidence type="ECO:0000259" key="1">
    <source>
        <dbReference type="Pfam" id="PF07727"/>
    </source>
</evidence>
<gene>
    <name evidence="2" type="ORF">CK203_116119</name>
</gene>
<dbReference type="SUPFAM" id="SSF56672">
    <property type="entry name" value="DNA/RNA polymerases"/>
    <property type="match status" value="1"/>
</dbReference>
<proteinExistence type="predicted"/>
<evidence type="ECO:0000313" key="2">
    <source>
        <dbReference type="EMBL" id="RVW58187.1"/>
    </source>
</evidence>
<dbReference type="Proteomes" id="UP000288805">
    <property type="component" value="Unassembled WGS sequence"/>
</dbReference>
<reference evidence="2 3" key="1">
    <citation type="journal article" date="2018" name="PLoS Genet.">
        <title>Population sequencing reveals clonal diversity and ancestral inbreeding in the grapevine cultivar Chardonnay.</title>
        <authorList>
            <person name="Roach M.J."/>
            <person name="Johnson D.L."/>
            <person name="Bohlmann J."/>
            <person name="van Vuuren H.J."/>
            <person name="Jones S.J."/>
            <person name="Pretorius I.S."/>
            <person name="Schmidt S.A."/>
            <person name="Borneman A.R."/>
        </authorList>
    </citation>
    <scope>NUCLEOTIDE SEQUENCE [LARGE SCALE GENOMIC DNA]</scope>
    <source>
        <strain evidence="3">cv. Chardonnay</strain>
        <tissue evidence="2">Leaf</tissue>
    </source>
</reference>
<sequence>MLAIKCKQSHGDHTLFIKHSTSRGVIALLVYVDDITVTSNDPREKEALWHCLARECEIKELGKLKYFLGIKVAHSKEDTHIEPNHKLGEVLEDQGWIVDHVMYQRFVGELIT</sequence>
<accession>A0A438FDX1</accession>
<dbReference type="InterPro" id="IPR043502">
    <property type="entry name" value="DNA/RNA_pol_sf"/>
</dbReference>
<protein>
    <recommendedName>
        <fullName evidence="1">Reverse transcriptase Ty1/copia-type domain-containing protein</fullName>
    </recommendedName>
</protein>
<comment type="caution">
    <text evidence="2">The sequence shown here is derived from an EMBL/GenBank/DDBJ whole genome shotgun (WGS) entry which is preliminary data.</text>
</comment>
<name>A0A438FDX1_VITVI</name>